<dbReference type="OrthoDB" id="320547at2157"/>
<sequence>MEYFDSSFATVQYDERTGAVVGELREFVKGEPFQEYMDAIIDAIADQSTTKVIADTSSFEGALTEDDQVWSVQDWAPRAEEAGLETMALVRPESVLAKMSVDNIIEMTDDSIKRDVFSDREKAEEWIRQQ</sequence>
<name>A0A1G8YUA9_9EURY</name>
<dbReference type="STRING" id="890420.SAMN05216226_11643"/>
<reference evidence="1 2" key="1">
    <citation type="submission" date="2016-10" db="EMBL/GenBank/DDBJ databases">
        <authorList>
            <person name="de Groot N.N."/>
        </authorList>
    </citation>
    <scope>NUCLEOTIDE SEQUENCE [LARGE SCALE GENOMIC DNA]</scope>
    <source>
        <strain evidence="1 2">IBRC-M10015</strain>
    </source>
</reference>
<accession>A0A1G8YUA9</accession>
<evidence type="ECO:0000313" key="2">
    <source>
        <dbReference type="Proteomes" id="UP000198856"/>
    </source>
</evidence>
<evidence type="ECO:0008006" key="3">
    <source>
        <dbReference type="Google" id="ProtNLM"/>
    </source>
</evidence>
<evidence type="ECO:0000313" key="1">
    <source>
        <dbReference type="EMBL" id="SDK06452.1"/>
    </source>
</evidence>
<proteinExistence type="predicted"/>
<organism evidence="1 2">
    <name type="scientific">Halovenus aranensis</name>
    <dbReference type="NCBI Taxonomy" id="890420"/>
    <lineage>
        <taxon>Archaea</taxon>
        <taxon>Methanobacteriati</taxon>
        <taxon>Methanobacteriota</taxon>
        <taxon>Stenosarchaea group</taxon>
        <taxon>Halobacteria</taxon>
        <taxon>Halobacteriales</taxon>
        <taxon>Haloarculaceae</taxon>
        <taxon>Halovenus</taxon>
    </lineage>
</organism>
<gene>
    <name evidence="1" type="ORF">SAMN05216226_11643</name>
</gene>
<dbReference type="EMBL" id="FNFC01000016">
    <property type="protein sequence ID" value="SDK06452.1"/>
    <property type="molecule type" value="Genomic_DNA"/>
</dbReference>
<dbReference type="Proteomes" id="UP000198856">
    <property type="component" value="Unassembled WGS sequence"/>
</dbReference>
<dbReference type="RefSeq" id="WP_092704316.1">
    <property type="nucleotide sequence ID" value="NZ_FNFC01000016.1"/>
</dbReference>
<dbReference type="AlphaFoldDB" id="A0A1G8YUA9"/>
<protein>
    <recommendedName>
        <fullName evidence="3">SpoIIAA-like</fullName>
    </recommendedName>
</protein>
<keyword evidence="2" id="KW-1185">Reference proteome</keyword>